<gene>
    <name evidence="1" type="ORF">ACFOPX_06950</name>
</gene>
<sequence length="219" mass="26178">MNVWMRRAFLVLFVPFVFVLTGCHRLNMGYFSEVRGDYAFNFNSPIVVVHDKEDMISSYYLSFIVYRLQQLGFYNVFKLKDYPISQAKNIIYVHVVRNISALPIYTYNYTLIDRAKSNHCYWHGGQFYCAKMPTDYYAINGFSAYSKMLVGSHFILDWWDNVRNKRVLYIDGSVMGETCGYNKLYEDLISNTIQRIDFTRSEHYRYYEKLPVYMPCYKR</sequence>
<dbReference type="RefSeq" id="WP_104751536.1">
    <property type="nucleotide sequence ID" value="NZ_FZMF01000002.1"/>
</dbReference>
<keyword evidence="2" id="KW-1185">Reference proteome</keyword>
<proteinExistence type="predicted"/>
<protein>
    <recommendedName>
        <fullName evidence="3">Lipoprotein</fullName>
    </recommendedName>
</protein>
<dbReference type="PROSITE" id="PS51257">
    <property type="entry name" value="PROKAR_LIPOPROTEIN"/>
    <property type="match status" value="1"/>
</dbReference>
<dbReference type="Proteomes" id="UP001595783">
    <property type="component" value="Unassembled WGS sequence"/>
</dbReference>
<reference evidence="2" key="1">
    <citation type="journal article" date="2019" name="Int. J. Syst. Evol. Microbiol.">
        <title>The Global Catalogue of Microorganisms (GCM) 10K type strain sequencing project: providing services to taxonomists for standard genome sequencing and annotation.</title>
        <authorList>
            <consortium name="The Broad Institute Genomics Platform"/>
            <consortium name="The Broad Institute Genome Sequencing Center for Infectious Disease"/>
            <person name="Wu L."/>
            <person name="Ma J."/>
        </authorList>
    </citation>
    <scope>NUCLEOTIDE SEQUENCE [LARGE SCALE GENOMIC DNA]</scope>
    <source>
        <strain evidence="2">CCUG 53816</strain>
    </source>
</reference>
<dbReference type="EMBL" id="JBHRZO010000048">
    <property type="protein sequence ID" value="MFC3848254.1"/>
    <property type="molecule type" value="Genomic_DNA"/>
</dbReference>
<organism evidence="1 2">
    <name type="scientific">Helicobacter baculiformis</name>
    <dbReference type="NCBI Taxonomy" id="427351"/>
    <lineage>
        <taxon>Bacteria</taxon>
        <taxon>Pseudomonadati</taxon>
        <taxon>Campylobacterota</taxon>
        <taxon>Epsilonproteobacteria</taxon>
        <taxon>Campylobacterales</taxon>
        <taxon>Helicobacteraceae</taxon>
        <taxon>Helicobacter</taxon>
    </lineage>
</organism>
<comment type="caution">
    <text evidence="1">The sequence shown here is derived from an EMBL/GenBank/DDBJ whole genome shotgun (WGS) entry which is preliminary data.</text>
</comment>
<evidence type="ECO:0008006" key="3">
    <source>
        <dbReference type="Google" id="ProtNLM"/>
    </source>
</evidence>
<accession>A0ABV7ZKK2</accession>
<evidence type="ECO:0000313" key="1">
    <source>
        <dbReference type="EMBL" id="MFC3848254.1"/>
    </source>
</evidence>
<evidence type="ECO:0000313" key="2">
    <source>
        <dbReference type="Proteomes" id="UP001595783"/>
    </source>
</evidence>
<name>A0ABV7ZKK2_9HELI</name>